<dbReference type="Proteomes" id="UP000323166">
    <property type="component" value="Unassembled WGS sequence"/>
</dbReference>
<protein>
    <recommendedName>
        <fullName evidence="4">CARDB protein</fullName>
    </recommendedName>
</protein>
<feature type="chain" id="PRO_5024369734" description="CARDB protein" evidence="1">
    <location>
        <begin position="23"/>
        <end position="579"/>
    </location>
</feature>
<evidence type="ECO:0000313" key="2">
    <source>
        <dbReference type="EMBL" id="TYO94523.1"/>
    </source>
</evidence>
<evidence type="ECO:0000256" key="1">
    <source>
        <dbReference type="SAM" id="SignalP"/>
    </source>
</evidence>
<dbReference type="AlphaFoldDB" id="A0A5S4ZPG2"/>
<evidence type="ECO:0000313" key="3">
    <source>
        <dbReference type="Proteomes" id="UP000323166"/>
    </source>
</evidence>
<organism evidence="2 3">
    <name type="scientific">Desulfallas thermosapovorans DSM 6562</name>
    <dbReference type="NCBI Taxonomy" id="1121431"/>
    <lineage>
        <taxon>Bacteria</taxon>
        <taxon>Bacillati</taxon>
        <taxon>Bacillota</taxon>
        <taxon>Clostridia</taxon>
        <taxon>Eubacteriales</taxon>
        <taxon>Desulfallaceae</taxon>
        <taxon>Desulfallas</taxon>
    </lineage>
</organism>
<evidence type="ECO:0008006" key="4">
    <source>
        <dbReference type="Google" id="ProtNLM"/>
    </source>
</evidence>
<accession>A0A5S4ZPG2</accession>
<dbReference type="RefSeq" id="WP_166512326.1">
    <property type="nucleotide sequence ID" value="NZ_VNHM01000014.1"/>
</dbReference>
<reference evidence="2 3" key="1">
    <citation type="submission" date="2019-07" db="EMBL/GenBank/DDBJ databases">
        <title>Genomic Encyclopedia of Type Strains, Phase I: the one thousand microbial genomes (KMG-I) project.</title>
        <authorList>
            <person name="Kyrpides N."/>
        </authorList>
    </citation>
    <scope>NUCLEOTIDE SEQUENCE [LARGE SCALE GENOMIC DNA]</scope>
    <source>
        <strain evidence="2 3">DSM 6562</strain>
    </source>
</reference>
<proteinExistence type="predicted"/>
<gene>
    <name evidence="2" type="ORF">LX24_02359</name>
</gene>
<feature type="signal peptide" evidence="1">
    <location>
        <begin position="1"/>
        <end position="22"/>
    </location>
</feature>
<comment type="caution">
    <text evidence="2">The sequence shown here is derived from an EMBL/GenBank/DDBJ whole genome shotgun (WGS) entry which is preliminary data.</text>
</comment>
<dbReference type="EMBL" id="VNHM01000014">
    <property type="protein sequence ID" value="TYO94523.1"/>
    <property type="molecule type" value="Genomic_DNA"/>
</dbReference>
<keyword evidence="3" id="KW-1185">Reference proteome</keyword>
<keyword evidence="1" id="KW-0732">Signal</keyword>
<name>A0A5S4ZPG2_9FIRM</name>
<sequence length="579" mass="65508">MRLKKLILLLVTLLLLPGTALANPQEQFILQEIKVGHFDVWQHTDGTWQDTDHDGEVDPYGLKDKKVPEPPYTYPDSQYANQFTPTRVEITKITQASNLTDEELKKAGRSETWRVFNENYLTKLPNAYSAAKTSEDIAQGTVSVEKTFDLMPELLDLKDPTVRAELGMTDRDFSDMAQGWRWYTPVLIKWYGVPKVVVQPPDFSVTLDRYEFKDMNPGDKITLTATFKLNENHPQPERAKLGAFHVTGTEYTATMVPVEPSDALDSNGIIKFNPGETKQYRITVTVSTRNSVVQAKIWPADTTIDANWTNNRAEAQIRLNQNLWTEPISNTNLETREGNSVNVTARIHNDSGSMIVTRVIWTLDGKVIKDIKDFDVISQGDSSITVTPGVGEHNLTVEVNPDRNKPVNEATFADNKTTYTINVAPQREEASGNIQIIGPDVWDCYKEQKLYSFTVKISGYLPYERYRDRDGNVRYRSKTYNMTVKTSGEGVETYQWTPNNQFGNPQLTRPVVKSWSEGYSASSGSFTKSFHYVFPYVGMRGFSDSTLVIEATDSRFGTARKVVTIKPTPVKIPEYKLTL</sequence>